<dbReference type="PROSITE" id="PS51420">
    <property type="entry name" value="RHO"/>
    <property type="match status" value="1"/>
</dbReference>
<dbReference type="EMBL" id="HBIV01005066">
    <property type="protein sequence ID" value="CAE0649320.1"/>
    <property type="molecule type" value="Transcribed_RNA"/>
</dbReference>
<name>A0A7S4DHH3_9EUKA</name>
<dbReference type="AlphaFoldDB" id="A0A7S4DHH3"/>
<dbReference type="PROSITE" id="PS51419">
    <property type="entry name" value="RAB"/>
    <property type="match status" value="1"/>
</dbReference>
<sequence length="182" mass="20522">MASNGGKKWDHMFKIVLVGDSGVGKSNLLSRFTRNVFCTDEKSTIGVEFATRIVKMDDGKLVKAQIWDTAGQERYRAITNAYYRGAMGAMMIYDVTKSVTFQNVVRWLRELRDHANGDIVLHLIGNKIDLCEETSSAREVTIEEGMEFARERNLPFIETSAKTNVNVEEVKTRSTRCSRGSS</sequence>
<evidence type="ECO:0000256" key="3">
    <source>
        <dbReference type="ARBA" id="ARBA00022741"/>
    </source>
</evidence>
<accession>A0A7S4DHH3</accession>
<evidence type="ECO:0000256" key="7">
    <source>
        <dbReference type="ARBA" id="ARBA00023289"/>
    </source>
</evidence>
<organism evidence="8">
    <name type="scientific">Lotharella globosa</name>
    <dbReference type="NCBI Taxonomy" id="91324"/>
    <lineage>
        <taxon>Eukaryota</taxon>
        <taxon>Sar</taxon>
        <taxon>Rhizaria</taxon>
        <taxon>Cercozoa</taxon>
        <taxon>Chlorarachniophyceae</taxon>
        <taxon>Lotharella</taxon>
    </lineage>
</organism>
<dbReference type="InterPro" id="IPR005225">
    <property type="entry name" value="Small_GTP-bd"/>
</dbReference>
<dbReference type="PANTHER" id="PTHR47979">
    <property type="entry name" value="DRAB11-RELATED"/>
    <property type="match status" value="1"/>
</dbReference>
<dbReference type="SMART" id="SM00174">
    <property type="entry name" value="RHO"/>
    <property type="match status" value="1"/>
</dbReference>
<comment type="subcellular location">
    <subcellularLocation>
        <location evidence="1">Membrane</location>
        <topology evidence="1">Lipid-anchor</topology>
    </subcellularLocation>
</comment>
<keyword evidence="7" id="KW-0636">Prenylation</keyword>
<dbReference type="FunFam" id="3.40.50.300:FF:000274">
    <property type="entry name" value="ras-related protein RABA5a"/>
    <property type="match status" value="1"/>
</dbReference>
<dbReference type="PRINTS" id="PR00449">
    <property type="entry name" value="RASTRNSFRMNG"/>
</dbReference>
<dbReference type="PROSITE" id="PS51421">
    <property type="entry name" value="RAS"/>
    <property type="match status" value="1"/>
</dbReference>
<dbReference type="InterPro" id="IPR001806">
    <property type="entry name" value="Small_GTPase"/>
</dbReference>
<evidence type="ECO:0000256" key="2">
    <source>
        <dbReference type="ARBA" id="ARBA00006270"/>
    </source>
</evidence>
<dbReference type="InterPro" id="IPR050209">
    <property type="entry name" value="Rab_GTPases_membrane_traffic"/>
</dbReference>
<keyword evidence="5" id="KW-0472">Membrane</keyword>
<dbReference type="Gene3D" id="3.40.50.300">
    <property type="entry name" value="P-loop containing nucleotide triphosphate hydrolases"/>
    <property type="match status" value="1"/>
</dbReference>
<dbReference type="NCBIfam" id="TIGR00231">
    <property type="entry name" value="small_GTP"/>
    <property type="match status" value="1"/>
</dbReference>
<keyword evidence="3" id="KW-0547">Nucleotide-binding</keyword>
<comment type="similarity">
    <text evidence="2">Belongs to the small GTPase superfamily. Rab family.</text>
</comment>
<evidence type="ECO:0000256" key="6">
    <source>
        <dbReference type="ARBA" id="ARBA00023288"/>
    </source>
</evidence>
<dbReference type="InterPro" id="IPR027417">
    <property type="entry name" value="P-loop_NTPase"/>
</dbReference>
<dbReference type="GO" id="GO:0016020">
    <property type="term" value="C:membrane"/>
    <property type="evidence" value="ECO:0007669"/>
    <property type="project" value="UniProtKB-SubCell"/>
</dbReference>
<evidence type="ECO:0000313" key="8">
    <source>
        <dbReference type="EMBL" id="CAE0649320.1"/>
    </source>
</evidence>
<dbReference type="Pfam" id="PF00071">
    <property type="entry name" value="Ras"/>
    <property type="match status" value="1"/>
</dbReference>
<gene>
    <name evidence="8" type="ORF">LGLO00237_LOCUS3597</name>
</gene>
<evidence type="ECO:0000256" key="1">
    <source>
        <dbReference type="ARBA" id="ARBA00004635"/>
    </source>
</evidence>
<evidence type="ECO:0000256" key="4">
    <source>
        <dbReference type="ARBA" id="ARBA00023134"/>
    </source>
</evidence>
<keyword evidence="4" id="KW-0342">GTP-binding</keyword>
<keyword evidence="6" id="KW-0449">Lipoprotein</keyword>
<dbReference type="SUPFAM" id="SSF52540">
    <property type="entry name" value="P-loop containing nucleoside triphosphate hydrolases"/>
    <property type="match status" value="1"/>
</dbReference>
<protein>
    <submittedName>
        <fullName evidence="8">Uncharacterized protein</fullName>
    </submittedName>
</protein>
<reference evidence="8" key="1">
    <citation type="submission" date="2021-01" db="EMBL/GenBank/DDBJ databases">
        <authorList>
            <person name="Corre E."/>
            <person name="Pelletier E."/>
            <person name="Niang G."/>
            <person name="Scheremetjew M."/>
            <person name="Finn R."/>
            <person name="Kale V."/>
            <person name="Holt S."/>
            <person name="Cochrane G."/>
            <person name="Meng A."/>
            <person name="Brown T."/>
            <person name="Cohen L."/>
        </authorList>
    </citation>
    <scope>NUCLEOTIDE SEQUENCE</scope>
    <source>
        <strain evidence="8">CCCM811</strain>
    </source>
</reference>
<dbReference type="SMART" id="SM00175">
    <property type="entry name" value="RAB"/>
    <property type="match status" value="1"/>
</dbReference>
<dbReference type="SMART" id="SM00177">
    <property type="entry name" value="ARF"/>
    <property type="match status" value="1"/>
</dbReference>
<evidence type="ECO:0000256" key="5">
    <source>
        <dbReference type="ARBA" id="ARBA00023136"/>
    </source>
</evidence>
<proteinExistence type="inferred from homology"/>
<dbReference type="GO" id="GO:0005525">
    <property type="term" value="F:GTP binding"/>
    <property type="evidence" value="ECO:0007669"/>
    <property type="project" value="UniProtKB-KW"/>
</dbReference>
<dbReference type="SMART" id="SM00176">
    <property type="entry name" value="RAN"/>
    <property type="match status" value="1"/>
</dbReference>
<dbReference type="GO" id="GO:0003924">
    <property type="term" value="F:GTPase activity"/>
    <property type="evidence" value="ECO:0007669"/>
    <property type="project" value="InterPro"/>
</dbReference>
<dbReference type="SMART" id="SM00173">
    <property type="entry name" value="RAS"/>
    <property type="match status" value="1"/>
</dbReference>